<feature type="region of interest" description="Disordered" evidence="1">
    <location>
        <begin position="1"/>
        <end position="89"/>
    </location>
</feature>
<dbReference type="AlphaFoldDB" id="A0A6B0SVI3"/>
<keyword evidence="3" id="KW-1185">Reference proteome</keyword>
<dbReference type="RefSeq" id="WP_159669296.1">
    <property type="nucleotide sequence ID" value="NZ_WUUS01000010.1"/>
</dbReference>
<protein>
    <submittedName>
        <fullName evidence="2">Uncharacterized protein</fullName>
    </submittedName>
</protein>
<organism evidence="2 3">
    <name type="scientific">Halobaculum saliterrae</name>
    <dbReference type="NCBI Taxonomy" id="2073113"/>
    <lineage>
        <taxon>Archaea</taxon>
        <taxon>Methanobacteriati</taxon>
        <taxon>Methanobacteriota</taxon>
        <taxon>Stenosarchaea group</taxon>
        <taxon>Halobacteria</taxon>
        <taxon>Halobacteriales</taxon>
        <taxon>Haloferacaceae</taxon>
        <taxon>Halobaculum</taxon>
    </lineage>
</organism>
<sequence>MSRRANRAEGPFSTGNEDPDGSTERPADGRSTMLARTWAITGRYDDPADHGIPELPEWGVGRTGGRLSFLPEEGGEPFISAGNPVRARR</sequence>
<reference evidence="2 3" key="1">
    <citation type="submission" date="2019-12" db="EMBL/GenBank/DDBJ databases">
        <title>Isolation and characterization of three novel carbon monoxide-oxidizing members of Halobacteria from salione crusts and soils.</title>
        <authorList>
            <person name="Myers M.R."/>
            <person name="King G.M."/>
        </authorList>
    </citation>
    <scope>NUCLEOTIDE SEQUENCE [LARGE SCALE GENOMIC DNA]</scope>
    <source>
        <strain evidence="2 3">WSA2</strain>
    </source>
</reference>
<proteinExistence type="predicted"/>
<evidence type="ECO:0000256" key="1">
    <source>
        <dbReference type="SAM" id="MobiDB-lite"/>
    </source>
</evidence>
<comment type="caution">
    <text evidence="2">The sequence shown here is derived from an EMBL/GenBank/DDBJ whole genome shotgun (WGS) entry which is preliminary data.</text>
</comment>
<feature type="compositionally biased region" description="Basic and acidic residues" evidence="1">
    <location>
        <begin position="43"/>
        <end position="52"/>
    </location>
</feature>
<evidence type="ECO:0000313" key="2">
    <source>
        <dbReference type="EMBL" id="MXR42637.1"/>
    </source>
</evidence>
<accession>A0A6B0SVI3</accession>
<gene>
    <name evidence="2" type="ORF">GRX01_14990</name>
</gene>
<evidence type="ECO:0000313" key="3">
    <source>
        <dbReference type="Proteomes" id="UP000437065"/>
    </source>
</evidence>
<dbReference type="Proteomes" id="UP000437065">
    <property type="component" value="Unassembled WGS sequence"/>
</dbReference>
<dbReference type="EMBL" id="WUUS01000010">
    <property type="protein sequence ID" value="MXR42637.1"/>
    <property type="molecule type" value="Genomic_DNA"/>
</dbReference>
<name>A0A6B0SVI3_9EURY</name>
<dbReference type="OrthoDB" id="228552at2157"/>